<accession>A0A7J6A359</accession>
<evidence type="ECO:0000313" key="2">
    <source>
        <dbReference type="Proteomes" id="UP000593565"/>
    </source>
</evidence>
<keyword evidence="2" id="KW-1185">Reference proteome</keyword>
<proteinExistence type="predicted"/>
<evidence type="ECO:0000313" key="1">
    <source>
        <dbReference type="EMBL" id="KAF4077153.1"/>
    </source>
</evidence>
<comment type="caution">
    <text evidence="1">The sequence shown here is derived from an EMBL/GenBank/DDBJ whole genome shotgun (WGS) entry which is preliminary data.</text>
</comment>
<gene>
    <name evidence="1" type="ORF">AMELA_G00204770</name>
</gene>
<dbReference type="EMBL" id="JAAGNN010000018">
    <property type="protein sequence ID" value="KAF4077153.1"/>
    <property type="molecule type" value="Genomic_DNA"/>
</dbReference>
<name>A0A7J6A359_AMEME</name>
<protein>
    <submittedName>
        <fullName evidence="1">Uncharacterized protein</fullName>
    </submittedName>
</protein>
<reference evidence="1 2" key="1">
    <citation type="submission" date="2020-02" db="EMBL/GenBank/DDBJ databases">
        <title>A chromosome-scale genome assembly of the black bullhead catfish (Ameiurus melas).</title>
        <authorList>
            <person name="Wen M."/>
            <person name="Zham M."/>
            <person name="Cabau C."/>
            <person name="Klopp C."/>
            <person name="Donnadieu C."/>
            <person name="Roques C."/>
            <person name="Bouchez O."/>
            <person name="Lampietro C."/>
            <person name="Jouanno E."/>
            <person name="Herpin A."/>
            <person name="Louis A."/>
            <person name="Berthelot C."/>
            <person name="Parey E."/>
            <person name="Roest-Crollius H."/>
            <person name="Braasch I."/>
            <person name="Postlethwait J."/>
            <person name="Robinson-Rechavi M."/>
            <person name="Echchiki A."/>
            <person name="Begum T."/>
            <person name="Montfort J."/>
            <person name="Schartl M."/>
            <person name="Bobe J."/>
            <person name="Guiguen Y."/>
        </authorList>
    </citation>
    <scope>NUCLEOTIDE SEQUENCE [LARGE SCALE GENOMIC DNA]</scope>
    <source>
        <strain evidence="1">M_S1</strain>
        <tissue evidence="1">Blood</tissue>
    </source>
</reference>
<dbReference type="Proteomes" id="UP000593565">
    <property type="component" value="Unassembled WGS sequence"/>
</dbReference>
<sequence length="76" mass="8470">MTTKSPVKMADSSFRQALARFRDHHEGSRSLLSCLRRGARGIFFNESPIASRRHDVQLEDCIILPGGRILSSSRAA</sequence>
<organism evidence="1 2">
    <name type="scientific">Ameiurus melas</name>
    <name type="common">Black bullhead</name>
    <name type="synonym">Silurus melas</name>
    <dbReference type="NCBI Taxonomy" id="219545"/>
    <lineage>
        <taxon>Eukaryota</taxon>
        <taxon>Metazoa</taxon>
        <taxon>Chordata</taxon>
        <taxon>Craniata</taxon>
        <taxon>Vertebrata</taxon>
        <taxon>Euteleostomi</taxon>
        <taxon>Actinopterygii</taxon>
        <taxon>Neopterygii</taxon>
        <taxon>Teleostei</taxon>
        <taxon>Ostariophysi</taxon>
        <taxon>Siluriformes</taxon>
        <taxon>Ictaluridae</taxon>
        <taxon>Ameiurus</taxon>
    </lineage>
</organism>
<dbReference type="AlphaFoldDB" id="A0A7J6A359"/>